<sequence length="363" mass="37012">MDVPESVLPESVAVIADGVHLELSCAIRAGEPCVVLRAYSGAEHKSFSLAPGEAVRVEAIHSNGSISVHLRSSPLKSLVVDKRDRAAQLLRMLAAVGRLVAAVDTPVLRSRLDAALGMGRRASASRLVAGDPASPPSVVLPSLPPAELLQADPSAPLVIPERSPSDSGSAGSTCRASLRALLAVVPPALPAKGLRVATLDGWSKRWARLTLRQRAAAVVVADAACVDTWQGALGQRPAQAAHAWAQSMLKSSRAEEAAAAPKPADAPFAQQVSDAVTLLLGSSTGEAGSDRAPKSLMGSVAMGGVSESAGTERLDSAAAAAAADRGQCGSAEWWREALGPAACIVCVEPMRALPAAEAPAATG</sequence>
<evidence type="ECO:0000313" key="2">
    <source>
        <dbReference type="Proteomes" id="UP000323011"/>
    </source>
</evidence>
<dbReference type="Proteomes" id="UP000323011">
    <property type="component" value="Unassembled WGS sequence"/>
</dbReference>
<dbReference type="EMBL" id="VLTN01000004">
    <property type="protein sequence ID" value="KAA0156398.1"/>
    <property type="molecule type" value="Genomic_DNA"/>
</dbReference>
<accession>A0A5A8CUG7</accession>
<organism evidence="1 2">
    <name type="scientific">Cafeteria roenbergensis</name>
    <name type="common">Marine flagellate</name>
    <dbReference type="NCBI Taxonomy" id="33653"/>
    <lineage>
        <taxon>Eukaryota</taxon>
        <taxon>Sar</taxon>
        <taxon>Stramenopiles</taxon>
        <taxon>Bigyra</taxon>
        <taxon>Opalozoa</taxon>
        <taxon>Bicosoecida</taxon>
        <taxon>Cafeteriaceae</taxon>
        <taxon>Cafeteria</taxon>
    </lineage>
</organism>
<gene>
    <name evidence="1" type="ORF">FNF29_01190</name>
</gene>
<reference evidence="1 2" key="1">
    <citation type="submission" date="2019-07" db="EMBL/GenBank/DDBJ databases">
        <title>Genomes of Cafeteria roenbergensis.</title>
        <authorList>
            <person name="Fischer M.G."/>
            <person name="Hackl T."/>
            <person name="Roman M."/>
        </authorList>
    </citation>
    <scope>NUCLEOTIDE SEQUENCE [LARGE SCALE GENOMIC DNA]</scope>
    <source>
        <strain evidence="1 2">BVI</strain>
    </source>
</reference>
<comment type="caution">
    <text evidence="1">The sequence shown here is derived from an EMBL/GenBank/DDBJ whole genome shotgun (WGS) entry which is preliminary data.</text>
</comment>
<dbReference type="AlphaFoldDB" id="A0A5A8CUG7"/>
<protein>
    <submittedName>
        <fullName evidence="1">Uncharacterized protein</fullName>
    </submittedName>
</protein>
<evidence type="ECO:0000313" key="1">
    <source>
        <dbReference type="EMBL" id="KAA0156398.1"/>
    </source>
</evidence>
<keyword evidence="2" id="KW-1185">Reference proteome</keyword>
<proteinExistence type="predicted"/>
<name>A0A5A8CUG7_CAFRO</name>